<dbReference type="Pfam" id="PF02752">
    <property type="entry name" value="Arrestin_C"/>
    <property type="match status" value="1"/>
</dbReference>
<feature type="compositionally biased region" description="Low complexity" evidence="2">
    <location>
        <begin position="840"/>
        <end position="851"/>
    </location>
</feature>
<dbReference type="SMART" id="SM01017">
    <property type="entry name" value="Arrestin_C"/>
    <property type="match status" value="1"/>
</dbReference>
<feature type="region of interest" description="Disordered" evidence="2">
    <location>
        <begin position="674"/>
        <end position="803"/>
    </location>
</feature>
<dbReference type="RefSeq" id="XP_022080182.1">
    <property type="nucleotide sequence ID" value="XM_022224490.1"/>
</dbReference>
<dbReference type="GO" id="GO:0015031">
    <property type="term" value="P:protein transport"/>
    <property type="evidence" value="ECO:0007669"/>
    <property type="project" value="TreeGrafter"/>
</dbReference>
<dbReference type="Proteomes" id="UP000694845">
    <property type="component" value="Unplaced"/>
</dbReference>
<dbReference type="PANTHER" id="PTHR11188">
    <property type="entry name" value="ARRESTIN DOMAIN CONTAINING PROTEIN"/>
    <property type="match status" value="1"/>
</dbReference>
<dbReference type="InterPro" id="IPR011021">
    <property type="entry name" value="Arrestin-like_N"/>
</dbReference>
<dbReference type="Pfam" id="PF00339">
    <property type="entry name" value="Arrestin_N"/>
    <property type="match status" value="1"/>
</dbReference>
<dbReference type="OrthoDB" id="2333384at2759"/>
<proteinExistence type="inferred from homology"/>
<comment type="similarity">
    <text evidence="1">Belongs to the arrestin family.</text>
</comment>
<dbReference type="InterPro" id="IPR011022">
    <property type="entry name" value="Arrestin_C-like"/>
</dbReference>
<keyword evidence="4" id="KW-1185">Reference proteome</keyword>
<dbReference type="PANTHER" id="PTHR11188:SF176">
    <property type="entry name" value="ARRESTIN DOMAIN-CONTAINING PROTEIN 1"/>
    <property type="match status" value="1"/>
</dbReference>
<dbReference type="AlphaFoldDB" id="A0A8B7XJ72"/>
<feature type="region of interest" description="Disordered" evidence="2">
    <location>
        <begin position="1019"/>
        <end position="1074"/>
    </location>
</feature>
<accession>A0A8B7XJ72</accession>
<protein>
    <submittedName>
        <fullName evidence="5">Uncharacterized protein LOC110973578</fullName>
    </submittedName>
</protein>
<feature type="compositionally biased region" description="Pro residues" evidence="2">
    <location>
        <begin position="507"/>
        <end position="517"/>
    </location>
</feature>
<feature type="region of interest" description="Disordered" evidence="2">
    <location>
        <begin position="410"/>
        <end position="553"/>
    </location>
</feature>
<dbReference type="OMA" id="DQHDSRP"/>
<evidence type="ECO:0000256" key="1">
    <source>
        <dbReference type="ARBA" id="ARBA00005298"/>
    </source>
</evidence>
<dbReference type="Gene3D" id="2.60.40.640">
    <property type="match status" value="2"/>
</dbReference>
<feature type="compositionally biased region" description="Basic and acidic residues" evidence="2">
    <location>
        <begin position="468"/>
        <end position="486"/>
    </location>
</feature>
<feature type="compositionally biased region" description="Basic and acidic residues" evidence="2">
    <location>
        <begin position="523"/>
        <end position="553"/>
    </location>
</feature>
<feature type="domain" description="Arrestin C-terminal-like" evidence="3">
    <location>
        <begin position="188"/>
        <end position="336"/>
    </location>
</feature>
<dbReference type="KEGG" id="aplc:110973578"/>
<dbReference type="SUPFAM" id="SSF81296">
    <property type="entry name" value="E set domains"/>
    <property type="match status" value="2"/>
</dbReference>
<organism evidence="4 5">
    <name type="scientific">Acanthaster planci</name>
    <name type="common">Crown-of-thorns starfish</name>
    <dbReference type="NCBI Taxonomy" id="133434"/>
    <lineage>
        <taxon>Eukaryota</taxon>
        <taxon>Metazoa</taxon>
        <taxon>Echinodermata</taxon>
        <taxon>Eleutherozoa</taxon>
        <taxon>Asterozoa</taxon>
        <taxon>Asteroidea</taxon>
        <taxon>Valvatacea</taxon>
        <taxon>Valvatida</taxon>
        <taxon>Acanthasteridae</taxon>
        <taxon>Acanthaster</taxon>
    </lineage>
</organism>
<dbReference type="GeneID" id="110973578"/>
<dbReference type="InterPro" id="IPR050357">
    <property type="entry name" value="Arrestin_domain-protein"/>
</dbReference>
<name>A0A8B7XJ72_ACAPL</name>
<feature type="compositionally biased region" description="Basic and acidic residues" evidence="2">
    <location>
        <begin position="1036"/>
        <end position="1047"/>
    </location>
</feature>
<dbReference type="InterPro" id="IPR014756">
    <property type="entry name" value="Ig_E-set"/>
</dbReference>
<reference evidence="5" key="1">
    <citation type="submission" date="2025-08" db="UniProtKB">
        <authorList>
            <consortium name="RefSeq"/>
        </authorList>
    </citation>
    <scope>IDENTIFICATION</scope>
</reference>
<evidence type="ECO:0000259" key="3">
    <source>
        <dbReference type="SMART" id="SM01017"/>
    </source>
</evidence>
<feature type="compositionally biased region" description="Basic and acidic residues" evidence="2">
    <location>
        <begin position="916"/>
        <end position="940"/>
    </location>
</feature>
<dbReference type="GO" id="GO:0005737">
    <property type="term" value="C:cytoplasm"/>
    <property type="evidence" value="ECO:0007669"/>
    <property type="project" value="TreeGrafter"/>
</dbReference>
<evidence type="ECO:0000256" key="2">
    <source>
        <dbReference type="SAM" id="MobiDB-lite"/>
    </source>
</evidence>
<evidence type="ECO:0000313" key="4">
    <source>
        <dbReference type="Proteomes" id="UP000694845"/>
    </source>
</evidence>
<feature type="compositionally biased region" description="Polar residues" evidence="2">
    <location>
        <begin position="784"/>
        <end position="802"/>
    </location>
</feature>
<gene>
    <name evidence="5" type="primary">LOC110973578</name>
</gene>
<evidence type="ECO:0000313" key="5">
    <source>
        <dbReference type="RefSeq" id="XP_022080182.1"/>
    </source>
</evidence>
<feature type="region of interest" description="Disordered" evidence="2">
    <location>
        <begin position="820"/>
        <end position="940"/>
    </location>
</feature>
<feature type="region of interest" description="Disordered" evidence="2">
    <location>
        <begin position="618"/>
        <end position="638"/>
    </location>
</feature>
<feature type="compositionally biased region" description="Polar residues" evidence="2">
    <location>
        <begin position="1026"/>
        <end position="1035"/>
    </location>
</feature>
<dbReference type="InterPro" id="IPR014752">
    <property type="entry name" value="Arrestin-like_C"/>
</dbReference>
<sequence>MGRIRTFDIVLDNNSVAEVRGVPIYRPGGHLTGVVHLTLNTPREDVTEISIKLQGRAKTNWTEVVRTPNAALTDHQQVTFTGIEVYIDEKMSLWQRAHSNQRLNRGPFQLPFQFHIPAEDLPPAYEGPGGHVRYRLMCEISGESSLSYTKTTKTIGIAGRPLDLNSVPNAMLPIHGESESLMSSLCCITGSIKVQASADRRAYVPGETAYITAIINGSNGRRYNVVMDLIEEATFRGTGSVFTSPGVSVTRPGSCQRSREVIRKKTSGVLQRRGETTLQREPLVIPDFKPIVDSGFTGCSIIDVNYFIRVSPILSRLHRSADTEVLLPIFIGRVPFSALPSYHASASHLVHPVEPPPSYEIATSFRYNTPQEHVGGAFVNQAYSPITEDTTTPHDPSGLTVALPPVAANSDASAHQWVPGERQQSQSVDQHDSRPAHPRPRPVIPPPGIRSSAVTGTRGIVNPVFTTDTRDEQDGSAEESRGRPTNEEASSPEVRQESTAPVEDEPLPSPLPPPPLLSSPTEEVSKDRTINTAHDTRLRDVRKTRLKQEERRDRAFSRESATYFLPKYERQLLGRVTSQDDTEEDAEPAQVRLHSFFLPISAESESVEILGSDLAVEQTAPSRETLPPPSPWKDEQPNLSVVPIYHEEASTSPEVQTLILEEPAATASIFLNQEAAPQVIKTDDWEKYTAPETDNEDDSENKITAPDVPEDNMGSKSSETSFVPVHATPQKSKKPVGKQDLNHSPSTSGFVELPPSESREVSPGQVDRSKDSIQRSKRPPRLAPSSNLSNQWPDDSPLSPSKESLFGNVRIVHDTLWQHSRTPSPYFHPDEGRWDQDEVSSVSSFGSYSPSAHTPRERSCARSSDVAGRREVSTLPKGKPSSRGLRESALASLDTRKRGLRHSTSHPITQDSRGSSSERQRGSRKERNSSSDLHPRPDLRRVQKAISLPTMDQPWTASSSLRMAALRLDRDIYQSRSQGNKNWHTVDGAQFSTLPEDHSHRAHDTSPTHLNAAGYQENVNKKRSSKISATANQQNEEPRLPPAERRKTASSAPSVRQYHQESVTEEGKIPKLNSSLPYYSIDRAYWDEQDGLESDKHRLETFV</sequence>